<evidence type="ECO:0000313" key="2">
    <source>
        <dbReference type="Proteomes" id="UP000799755"/>
    </source>
</evidence>
<dbReference type="Proteomes" id="UP000799755">
    <property type="component" value="Unassembled WGS sequence"/>
</dbReference>
<dbReference type="EMBL" id="MU003542">
    <property type="protein sequence ID" value="KAF2463963.1"/>
    <property type="molecule type" value="Genomic_DNA"/>
</dbReference>
<evidence type="ECO:0000313" key="1">
    <source>
        <dbReference type="EMBL" id="KAF2463963.1"/>
    </source>
</evidence>
<keyword evidence="2" id="KW-1185">Reference proteome</keyword>
<proteinExistence type="predicted"/>
<name>A0ACB6QAH8_9PLEO</name>
<comment type="caution">
    <text evidence="1">The sequence shown here is derived from an EMBL/GenBank/DDBJ whole genome shotgun (WGS) entry which is preliminary data.</text>
</comment>
<protein>
    <submittedName>
        <fullName evidence="1">KR-domain-containing protein</fullName>
    </submittedName>
</protein>
<gene>
    <name evidence="1" type="ORF">BDR25DRAFT_362162</name>
</gene>
<organism evidence="1 2">
    <name type="scientific">Lindgomyces ingoldianus</name>
    <dbReference type="NCBI Taxonomy" id="673940"/>
    <lineage>
        <taxon>Eukaryota</taxon>
        <taxon>Fungi</taxon>
        <taxon>Dikarya</taxon>
        <taxon>Ascomycota</taxon>
        <taxon>Pezizomycotina</taxon>
        <taxon>Dothideomycetes</taxon>
        <taxon>Pleosporomycetidae</taxon>
        <taxon>Pleosporales</taxon>
        <taxon>Lindgomycetaceae</taxon>
        <taxon>Lindgomyces</taxon>
    </lineage>
</organism>
<reference evidence="1" key="1">
    <citation type="journal article" date="2020" name="Stud. Mycol.">
        <title>101 Dothideomycetes genomes: a test case for predicting lifestyles and emergence of pathogens.</title>
        <authorList>
            <person name="Haridas S."/>
            <person name="Albert R."/>
            <person name="Binder M."/>
            <person name="Bloem J."/>
            <person name="Labutti K."/>
            <person name="Salamov A."/>
            <person name="Andreopoulos B."/>
            <person name="Baker S."/>
            <person name="Barry K."/>
            <person name="Bills G."/>
            <person name="Bluhm B."/>
            <person name="Cannon C."/>
            <person name="Castanera R."/>
            <person name="Culley D."/>
            <person name="Daum C."/>
            <person name="Ezra D."/>
            <person name="Gonzalez J."/>
            <person name="Henrissat B."/>
            <person name="Kuo A."/>
            <person name="Liang C."/>
            <person name="Lipzen A."/>
            <person name="Lutzoni F."/>
            <person name="Magnuson J."/>
            <person name="Mondo S."/>
            <person name="Nolan M."/>
            <person name="Ohm R."/>
            <person name="Pangilinan J."/>
            <person name="Park H.-J."/>
            <person name="Ramirez L."/>
            <person name="Alfaro M."/>
            <person name="Sun H."/>
            <person name="Tritt A."/>
            <person name="Yoshinaga Y."/>
            <person name="Zwiers L.-H."/>
            <person name="Turgeon B."/>
            <person name="Goodwin S."/>
            <person name="Spatafora J."/>
            <person name="Crous P."/>
            <person name="Grigoriev I."/>
        </authorList>
    </citation>
    <scope>NUCLEOTIDE SEQUENCE</scope>
    <source>
        <strain evidence="1">ATCC 200398</strain>
    </source>
</reference>
<sequence>MVSQTCRLRSDIWAVGSLLVKSSSRECMIRKAQLQILAAAPRLSLRSDASYLILRGLKGLCGGLAVYGTHEGAKTPVILSRSGYNDEKSRFIISKITSLGCRLDLVKGDVTNKADVERAFMEASAPIFGVVQGAMVLRDKLYSSMTHTEFHEAIMPKVQGTWNLHNVALRLEITLDFFTLLSSLCGIVGQKSQSNYAATNAFLDSFAHYRKSLKLAACSVDLGLIEDVGYVEGKESLLSRLLSQGWHPINEKFLSKILYISILQQKSSAINPSSSAQLISGMPVPLPEQSPAQCDPRFSTLRYGSGSGAQRGSSRSGGVQSAINILHDAWKAQDEGGDQPELLCTLISLANKQFMKSLGMSEELDPFRPISDYGIDSRVAVGFKNWTSVDLGVEIATLDVMGAKTSTSVSAHFEARVPLSWSKVILFE</sequence>
<accession>A0ACB6QAH8</accession>